<feature type="region of interest" description="Disordered" evidence="1">
    <location>
        <begin position="42"/>
        <end position="64"/>
    </location>
</feature>
<dbReference type="PANTHER" id="PTHR33972:SF3">
    <property type="entry name" value="OS06G0661500 PROTEIN"/>
    <property type="match status" value="1"/>
</dbReference>
<name>A0A804UAN0_MAIZE</name>
<protein>
    <submittedName>
        <fullName evidence="2">Uncharacterized protein</fullName>
    </submittedName>
</protein>
<dbReference type="GeneID" id="100192574"/>
<dbReference type="EnsemblPlants" id="Zm00001eb274630_T001">
    <property type="protein sequence ID" value="Zm00001eb274630_P001"/>
    <property type="gene ID" value="Zm00001eb274630"/>
</dbReference>
<dbReference type="RefSeq" id="NP_001159117.2">
    <property type="nucleotide sequence ID" value="NM_001165645.2"/>
</dbReference>
<dbReference type="OrthoDB" id="685816at2759"/>
<dbReference type="PANTHER" id="PTHR33972">
    <property type="entry name" value="EXPRESSED PROTEIN"/>
    <property type="match status" value="1"/>
</dbReference>
<gene>
    <name evidence="2" type="primary">LOC100192574</name>
</gene>
<evidence type="ECO:0000256" key="1">
    <source>
        <dbReference type="SAM" id="MobiDB-lite"/>
    </source>
</evidence>
<evidence type="ECO:0000313" key="3">
    <source>
        <dbReference type="Proteomes" id="UP000007305"/>
    </source>
</evidence>
<dbReference type="FunCoup" id="A0A804UAN0">
    <property type="interactions" value="80"/>
</dbReference>
<sequence>MARVLCSRSAVLARRLGAQPQPQPGVVLSRRHNHTRRRAVKVLEEDAAGPSSPATDASEQSRRLEEAIDSAMARMAEPDWAPFRPGTSYFAPPRPAGAALGVLALIGHAGGFMGSSAAPRRGLSADEARAVAASSRGYPCSTYFIEGCFPDEVEIPNMDANQVQEE</sequence>
<organism evidence="2 3">
    <name type="scientific">Zea mays</name>
    <name type="common">Maize</name>
    <dbReference type="NCBI Taxonomy" id="4577"/>
    <lineage>
        <taxon>Eukaryota</taxon>
        <taxon>Viridiplantae</taxon>
        <taxon>Streptophyta</taxon>
        <taxon>Embryophyta</taxon>
        <taxon>Tracheophyta</taxon>
        <taxon>Spermatophyta</taxon>
        <taxon>Magnoliopsida</taxon>
        <taxon>Liliopsida</taxon>
        <taxon>Poales</taxon>
        <taxon>Poaceae</taxon>
        <taxon>PACMAD clade</taxon>
        <taxon>Panicoideae</taxon>
        <taxon>Andropogonodae</taxon>
        <taxon>Andropogoneae</taxon>
        <taxon>Tripsacinae</taxon>
        <taxon>Zea</taxon>
    </lineage>
</organism>
<accession>A0A804UAN0</accession>
<dbReference type="KEGG" id="zma:100192574"/>
<evidence type="ECO:0007829" key="4">
    <source>
        <dbReference type="PeptideAtlas" id="A0A804UAN0"/>
    </source>
</evidence>
<reference evidence="3" key="1">
    <citation type="journal article" date="2009" name="Science">
        <title>The B73 maize genome: complexity, diversity, and dynamics.</title>
        <authorList>
            <person name="Schnable P.S."/>
            <person name="Ware D."/>
            <person name="Fulton R.S."/>
            <person name="Stein J.C."/>
            <person name="Wei F."/>
            <person name="Pasternak S."/>
            <person name="Liang C."/>
            <person name="Zhang J."/>
            <person name="Fulton L."/>
            <person name="Graves T.A."/>
            <person name="Minx P."/>
            <person name="Reily A.D."/>
            <person name="Courtney L."/>
            <person name="Kruchowski S.S."/>
            <person name="Tomlinson C."/>
            <person name="Strong C."/>
            <person name="Delehaunty K."/>
            <person name="Fronick C."/>
            <person name="Courtney B."/>
            <person name="Rock S.M."/>
            <person name="Belter E."/>
            <person name="Du F."/>
            <person name="Kim K."/>
            <person name="Abbott R.M."/>
            <person name="Cotton M."/>
            <person name="Levy A."/>
            <person name="Marchetto P."/>
            <person name="Ochoa K."/>
            <person name="Jackson S.M."/>
            <person name="Gillam B."/>
            <person name="Chen W."/>
            <person name="Yan L."/>
            <person name="Higginbotham J."/>
            <person name="Cardenas M."/>
            <person name="Waligorski J."/>
            <person name="Applebaum E."/>
            <person name="Phelps L."/>
            <person name="Falcone J."/>
            <person name="Kanchi K."/>
            <person name="Thane T."/>
            <person name="Scimone A."/>
            <person name="Thane N."/>
            <person name="Henke J."/>
            <person name="Wang T."/>
            <person name="Ruppert J."/>
            <person name="Shah N."/>
            <person name="Rotter K."/>
            <person name="Hodges J."/>
            <person name="Ingenthron E."/>
            <person name="Cordes M."/>
            <person name="Kohlberg S."/>
            <person name="Sgro J."/>
            <person name="Delgado B."/>
            <person name="Mead K."/>
            <person name="Chinwalla A."/>
            <person name="Leonard S."/>
            <person name="Crouse K."/>
            <person name="Collura K."/>
            <person name="Kudrna D."/>
            <person name="Currie J."/>
            <person name="He R."/>
            <person name="Angelova A."/>
            <person name="Rajasekar S."/>
            <person name="Mueller T."/>
            <person name="Lomeli R."/>
            <person name="Scara G."/>
            <person name="Ko A."/>
            <person name="Delaney K."/>
            <person name="Wissotski M."/>
            <person name="Lopez G."/>
            <person name="Campos D."/>
            <person name="Braidotti M."/>
            <person name="Ashley E."/>
            <person name="Golser W."/>
            <person name="Kim H."/>
            <person name="Lee S."/>
            <person name="Lin J."/>
            <person name="Dujmic Z."/>
            <person name="Kim W."/>
            <person name="Talag J."/>
            <person name="Zuccolo A."/>
            <person name="Fan C."/>
            <person name="Sebastian A."/>
            <person name="Kramer M."/>
            <person name="Spiegel L."/>
            <person name="Nascimento L."/>
            <person name="Zutavern T."/>
            <person name="Miller B."/>
            <person name="Ambroise C."/>
            <person name="Muller S."/>
            <person name="Spooner W."/>
            <person name="Narechania A."/>
            <person name="Ren L."/>
            <person name="Wei S."/>
            <person name="Kumari S."/>
            <person name="Faga B."/>
            <person name="Levy M.J."/>
            <person name="McMahan L."/>
            <person name="Van Buren P."/>
            <person name="Vaughn M.W."/>
            <person name="Ying K."/>
            <person name="Yeh C.-T."/>
            <person name="Emrich S.J."/>
            <person name="Jia Y."/>
            <person name="Kalyanaraman A."/>
            <person name="Hsia A.-P."/>
            <person name="Barbazuk W.B."/>
            <person name="Baucom R.S."/>
            <person name="Brutnell T.P."/>
            <person name="Carpita N.C."/>
            <person name="Chaparro C."/>
            <person name="Chia J.-M."/>
            <person name="Deragon J.-M."/>
            <person name="Estill J.C."/>
            <person name="Fu Y."/>
            <person name="Jeddeloh J.A."/>
            <person name="Han Y."/>
            <person name="Lee H."/>
            <person name="Li P."/>
            <person name="Lisch D.R."/>
            <person name="Liu S."/>
            <person name="Liu Z."/>
            <person name="Nagel D.H."/>
            <person name="McCann M.C."/>
            <person name="SanMiguel P."/>
            <person name="Myers A.M."/>
            <person name="Nettleton D."/>
            <person name="Nguyen J."/>
            <person name="Penning B.W."/>
            <person name="Ponnala L."/>
            <person name="Schneider K.L."/>
            <person name="Schwartz D.C."/>
            <person name="Sharma A."/>
            <person name="Soderlund C."/>
            <person name="Springer N.M."/>
            <person name="Sun Q."/>
            <person name="Wang H."/>
            <person name="Waterman M."/>
            <person name="Westerman R."/>
            <person name="Wolfgruber T.K."/>
            <person name="Yang L."/>
            <person name="Yu Y."/>
            <person name="Zhang L."/>
            <person name="Zhou S."/>
            <person name="Zhu Q."/>
            <person name="Bennetzen J.L."/>
            <person name="Dawe R.K."/>
            <person name="Jiang J."/>
            <person name="Jiang N."/>
            <person name="Presting G.G."/>
            <person name="Wessler S.R."/>
            <person name="Aluru S."/>
            <person name="Martienssen R.A."/>
            <person name="Clifton S.W."/>
            <person name="McCombie W.R."/>
            <person name="Wing R.A."/>
            <person name="Wilson R.K."/>
        </authorList>
    </citation>
    <scope>NUCLEOTIDE SEQUENCE [LARGE SCALE GENOMIC DNA]</scope>
    <source>
        <strain evidence="3">cv. B73</strain>
    </source>
</reference>
<proteinExistence type="evidence at protein level"/>
<dbReference type="Gramene" id="Zm00001eb274630_T001">
    <property type="protein sequence ID" value="Zm00001eb274630_P001"/>
    <property type="gene ID" value="Zm00001eb274630"/>
</dbReference>
<reference evidence="2" key="3">
    <citation type="submission" date="2021-05" db="UniProtKB">
        <authorList>
            <consortium name="EnsemblPlants"/>
        </authorList>
    </citation>
    <scope>IDENTIFICATION</scope>
    <source>
        <strain evidence="2">cv. B73</strain>
    </source>
</reference>
<reference evidence="2" key="2">
    <citation type="submission" date="2019-07" db="EMBL/GenBank/DDBJ databases">
        <authorList>
            <person name="Seetharam A."/>
            <person name="Woodhouse M."/>
            <person name="Cannon E."/>
        </authorList>
    </citation>
    <scope>NUCLEOTIDE SEQUENCE [LARGE SCALE GENOMIC DNA]</scope>
    <source>
        <strain evidence="2">cv. B73</strain>
    </source>
</reference>
<evidence type="ECO:0000313" key="2">
    <source>
        <dbReference type="EnsemblPlants" id="Zm00001eb274630_P001"/>
    </source>
</evidence>
<keyword evidence="4" id="KW-1267">Proteomics identification</keyword>
<dbReference type="InParanoid" id="A0A804UAN0"/>
<keyword evidence="3" id="KW-1185">Reference proteome</keyword>
<dbReference type="Proteomes" id="UP000007305">
    <property type="component" value="Chromosome 6"/>
</dbReference>
<dbReference type="AlphaFoldDB" id="A0A804UAN0"/>